<gene>
    <name evidence="1" type="ORF">ABID43_001062</name>
</gene>
<proteinExistence type="predicted"/>
<evidence type="ECO:0000313" key="1">
    <source>
        <dbReference type="EMBL" id="MET3691537.1"/>
    </source>
</evidence>
<keyword evidence="2" id="KW-1185">Reference proteome</keyword>
<evidence type="ECO:0000313" key="2">
    <source>
        <dbReference type="Proteomes" id="UP001549145"/>
    </source>
</evidence>
<accession>A0ABV2L2F6</accession>
<dbReference type="RefSeq" id="WP_354465568.1">
    <property type="nucleotide sequence ID" value="NZ_JBEPMM010000002.1"/>
</dbReference>
<reference evidence="1 2" key="1">
    <citation type="submission" date="2024-06" db="EMBL/GenBank/DDBJ databases">
        <title>Genomic Encyclopedia of Type Strains, Phase IV (KMG-IV): sequencing the most valuable type-strain genomes for metagenomic binning, comparative biology and taxonomic classification.</title>
        <authorList>
            <person name="Goeker M."/>
        </authorList>
    </citation>
    <scope>NUCLEOTIDE SEQUENCE [LARGE SCALE GENOMIC DNA]</scope>
    <source>
        <strain evidence="1 2">DSM 21331</strain>
    </source>
</reference>
<dbReference type="Proteomes" id="UP001549145">
    <property type="component" value="Unassembled WGS sequence"/>
</dbReference>
<protein>
    <submittedName>
        <fullName evidence="1">Uncharacterized protein</fullName>
    </submittedName>
</protein>
<organism evidence="1 2">
    <name type="scientific">Methylobacterium goesingense</name>
    <dbReference type="NCBI Taxonomy" id="243690"/>
    <lineage>
        <taxon>Bacteria</taxon>
        <taxon>Pseudomonadati</taxon>
        <taxon>Pseudomonadota</taxon>
        <taxon>Alphaproteobacteria</taxon>
        <taxon>Hyphomicrobiales</taxon>
        <taxon>Methylobacteriaceae</taxon>
        <taxon>Methylobacterium</taxon>
    </lineage>
</organism>
<name>A0ABV2L2F6_9HYPH</name>
<dbReference type="EMBL" id="JBEPMM010000002">
    <property type="protein sequence ID" value="MET3691537.1"/>
    <property type="molecule type" value="Genomic_DNA"/>
</dbReference>
<sequence>MIVAPWMRRRIARHVERGTSERVLACLLGTHPAEPASDGPADFQTIDPGDARPDLSNVILFRALNHTRGHSAVKAT</sequence>
<comment type="caution">
    <text evidence="1">The sequence shown here is derived from an EMBL/GenBank/DDBJ whole genome shotgun (WGS) entry which is preliminary data.</text>
</comment>